<dbReference type="Proteomes" id="UP001172386">
    <property type="component" value="Unassembled WGS sequence"/>
</dbReference>
<accession>A0ACC2ZV12</accession>
<proteinExistence type="predicted"/>
<sequence length="420" mass="47135">MPQIMISRIVLALALSLISTVLLWFTLPFPATVSLPRKATYIQDVLQSGSCLITVHKSGWTFTSADQSAEVDNQEPYSNFQSGTFNAVILSWRLQFVDDIVLLQLGKPWKNGIVPDFGGIVNLTDLAIRSPSFVKEEIHMWTPAGDQDGINLPYFDYADATLIYHQASETWQAVHLRFLVPATGIVQVWKDMPDWNNFNDSDIVLIDDVDRARGLLATFDLSPVIGRTSKSLEGVQIRDFNCLLPTKTYPIRRLILTLLKPVASLVITAVDRLGPVLYLMGQILKLLLLIGITYFLVVVVCWMLWGNRRPFGRWAQRFWLTKRLHRYIFGPPSPGIWGPSGPLKSQDEENIGGSQPEVDVKPLTGILNFFTSNSPLDSLLITFKVTRWMVLPLYRSNRSSSELSSTNNKSGALSSSQHGR</sequence>
<name>A0ACC2ZV12_9EURO</name>
<gene>
    <name evidence="1" type="ORF">H2198_009240</name>
</gene>
<protein>
    <submittedName>
        <fullName evidence="1">Uncharacterized protein</fullName>
    </submittedName>
</protein>
<reference evidence="1" key="1">
    <citation type="submission" date="2022-10" db="EMBL/GenBank/DDBJ databases">
        <title>Culturing micro-colonial fungi from biological soil crusts in the Mojave desert and describing Neophaeococcomyces mojavensis, and introducing the new genera and species Taxawa tesnikishii.</title>
        <authorList>
            <person name="Kurbessoian T."/>
            <person name="Stajich J.E."/>
        </authorList>
    </citation>
    <scope>NUCLEOTIDE SEQUENCE</scope>
    <source>
        <strain evidence="1">JES_112</strain>
    </source>
</reference>
<evidence type="ECO:0000313" key="2">
    <source>
        <dbReference type="Proteomes" id="UP001172386"/>
    </source>
</evidence>
<organism evidence="1 2">
    <name type="scientific">Neophaeococcomyces mojaviensis</name>
    <dbReference type="NCBI Taxonomy" id="3383035"/>
    <lineage>
        <taxon>Eukaryota</taxon>
        <taxon>Fungi</taxon>
        <taxon>Dikarya</taxon>
        <taxon>Ascomycota</taxon>
        <taxon>Pezizomycotina</taxon>
        <taxon>Eurotiomycetes</taxon>
        <taxon>Chaetothyriomycetidae</taxon>
        <taxon>Chaetothyriales</taxon>
        <taxon>Chaetothyriales incertae sedis</taxon>
        <taxon>Neophaeococcomyces</taxon>
    </lineage>
</organism>
<keyword evidence="2" id="KW-1185">Reference proteome</keyword>
<comment type="caution">
    <text evidence="1">The sequence shown here is derived from an EMBL/GenBank/DDBJ whole genome shotgun (WGS) entry which is preliminary data.</text>
</comment>
<dbReference type="EMBL" id="JAPDRQ010000254">
    <property type="protein sequence ID" value="KAJ9651482.1"/>
    <property type="molecule type" value="Genomic_DNA"/>
</dbReference>
<evidence type="ECO:0000313" key="1">
    <source>
        <dbReference type="EMBL" id="KAJ9651482.1"/>
    </source>
</evidence>